<protein>
    <recommendedName>
        <fullName evidence="11">AP2/ERF domain-containing protein</fullName>
    </recommendedName>
</protein>
<dbReference type="GO" id="GO:0045893">
    <property type="term" value="P:positive regulation of DNA-templated transcription"/>
    <property type="evidence" value="ECO:0007669"/>
    <property type="project" value="TreeGrafter"/>
</dbReference>
<feature type="domain" description="AP2/ERF" evidence="11">
    <location>
        <begin position="47"/>
        <end position="104"/>
    </location>
</feature>
<dbReference type="FunFam" id="3.30.730.10:FF:000001">
    <property type="entry name" value="Ethylene-responsive transcription factor 2"/>
    <property type="match status" value="1"/>
</dbReference>
<feature type="compositionally biased region" description="Basic residues" evidence="10">
    <location>
        <begin position="19"/>
        <end position="35"/>
    </location>
</feature>
<evidence type="ECO:0000256" key="6">
    <source>
        <dbReference type="ARBA" id="ARBA00023159"/>
    </source>
</evidence>
<comment type="similarity">
    <text evidence="9">Belongs to the AP2/ERF transcription factor family. ERF subfamily.</text>
</comment>
<reference evidence="12" key="1">
    <citation type="submission" date="2019-11" db="EMBL/GenBank/DDBJ databases">
        <authorList>
            <person name="Liu Y."/>
            <person name="Hou J."/>
            <person name="Li T.-Q."/>
            <person name="Guan C.-H."/>
            <person name="Wu X."/>
            <person name="Wu H.-Z."/>
            <person name="Ling F."/>
            <person name="Zhang R."/>
            <person name="Shi X.-G."/>
            <person name="Ren J.-P."/>
            <person name="Chen E.-F."/>
            <person name="Sun J.-M."/>
        </authorList>
    </citation>
    <scope>NUCLEOTIDE SEQUENCE</scope>
    <source>
        <strain evidence="12">Adult_tree_wgs_1</strain>
        <tissue evidence="12">Leaves</tissue>
    </source>
</reference>
<evidence type="ECO:0000256" key="4">
    <source>
        <dbReference type="ARBA" id="ARBA00023016"/>
    </source>
</evidence>
<keyword evidence="5" id="KW-0238">DNA-binding</keyword>
<dbReference type="InterPro" id="IPR036955">
    <property type="entry name" value="AP2/ERF_dom_sf"/>
</dbReference>
<dbReference type="PANTHER" id="PTHR31241:SF62">
    <property type="entry name" value="DEHYDRATION-RESPONSIVE ELEMENT-BINDING PROTEIN 2D"/>
    <property type="match status" value="1"/>
</dbReference>
<keyword evidence="4" id="KW-0346">Stress response</keyword>
<name>A0A834H141_RHOSS</name>
<feature type="compositionally biased region" description="Basic and acidic residues" evidence="10">
    <location>
        <begin position="7"/>
        <end position="18"/>
    </location>
</feature>
<keyword evidence="7" id="KW-0804">Transcription</keyword>
<dbReference type="AlphaFoldDB" id="A0A834H141"/>
<dbReference type="PANTHER" id="PTHR31241">
    <property type="entry name" value="DEHYDRATION-RESPONSIVE ELEMENT-BINDING PROTEIN 2C"/>
    <property type="match status" value="1"/>
</dbReference>
<sequence>MCATNGTRERERDMEKGIGKRKASKSMGRSRKGCMKGKGGPENASCSFRGVRQRTWGKWVAEIRGPNRGARLWLGTFNTSFEAASAYDAAALKLYGPSAKINLPSDRRHHHPPTGDAVEPNHPSANKGVQLNTLPQECRPQCHVEEEYSTSGDIVANSAFSDAQSGGGGGCLWESSLRPIDDAQMIPDWPDVMVESDFYWNSTTSDLLGALMESHEEIKDWDGLQEVPWSL</sequence>
<dbReference type="PROSITE" id="PS51032">
    <property type="entry name" value="AP2_ERF"/>
    <property type="match status" value="1"/>
</dbReference>
<evidence type="ECO:0000256" key="5">
    <source>
        <dbReference type="ARBA" id="ARBA00023125"/>
    </source>
</evidence>
<dbReference type="CDD" id="cd00018">
    <property type="entry name" value="AP2"/>
    <property type="match status" value="1"/>
</dbReference>
<keyword evidence="6" id="KW-0010">Activator</keyword>
<dbReference type="SMART" id="SM00380">
    <property type="entry name" value="AP2"/>
    <property type="match status" value="1"/>
</dbReference>
<dbReference type="PRINTS" id="PR00367">
    <property type="entry name" value="ETHRSPELEMNT"/>
</dbReference>
<dbReference type="InterPro" id="IPR016177">
    <property type="entry name" value="DNA-bd_dom_sf"/>
</dbReference>
<dbReference type="Proteomes" id="UP000626092">
    <property type="component" value="Unassembled WGS sequence"/>
</dbReference>
<evidence type="ECO:0000313" key="13">
    <source>
        <dbReference type="Proteomes" id="UP000626092"/>
    </source>
</evidence>
<evidence type="ECO:0000256" key="9">
    <source>
        <dbReference type="ARBA" id="ARBA00024343"/>
    </source>
</evidence>
<gene>
    <name evidence="12" type="ORF">RHSIM_Rhsim05G0169900</name>
</gene>
<evidence type="ECO:0000256" key="10">
    <source>
        <dbReference type="SAM" id="MobiDB-lite"/>
    </source>
</evidence>
<dbReference type="GO" id="GO:0003700">
    <property type="term" value="F:DNA-binding transcription factor activity"/>
    <property type="evidence" value="ECO:0007669"/>
    <property type="project" value="InterPro"/>
</dbReference>
<evidence type="ECO:0000256" key="7">
    <source>
        <dbReference type="ARBA" id="ARBA00023163"/>
    </source>
</evidence>
<dbReference type="GO" id="GO:0005634">
    <property type="term" value="C:nucleus"/>
    <property type="evidence" value="ECO:0007669"/>
    <property type="project" value="UniProtKB-SubCell"/>
</dbReference>
<keyword evidence="8" id="KW-0539">Nucleus</keyword>
<dbReference type="EMBL" id="WJXA01000005">
    <property type="protein sequence ID" value="KAF7144360.1"/>
    <property type="molecule type" value="Genomic_DNA"/>
</dbReference>
<dbReference type="Pfam" id="PF00847">
    <property type="entry name" value="AP2"/>
    <property type="match status" value="1"/>
</dbReference>
<evidence type="ECO:0000313" key="12">
    <source>
        <dbReference type="EMBL" id="KAF7144360.1"/>
    </source>
</evidence>
<comment type="caution">
    <text evidence="12">The sequence shown here is derived from an EMBL/GenBank/DDBJ whole genome shotgun (WGS) entry which is preliminary data.</text>
</comment>
<comment type="subcellular location">
    <subcellularLocation>
        <location evidence="1">Nucleus</location>
    </subcellularLocation>
</comment>
<keyword evidence="3" id="KW-0805">Transcription regulation</keyword>
<accession>A0A834H141</accession>
<dbReference type="InterPro" id="IPR001471">
    <property type="entry name" value="AP2/ERF_dom"/>
</dbReference>
<evidence type="ECO:0000256" key="3">
    <source>
        <dbReference type="ARBA" id="ARBA00023015"/>
    </source>
</evidence>
<proteinExistence type="inferred from homology"/>
<dbReference type="GO" id="GO:0000976">
    <property type="term" value="F:transcription cis-regulatory region binding"/>
    <property type="evidence" value="ECO:0007669"/>
    <property type="project" value="TreeGrafter"/>
</dbReference>
<dbReference type="OrthoDB" id="550883at2759"/>
<dbReference type="GO" id="GO:0006952">
    <property type="term" value="P:defense response"/>
    <property type="evidence" value="ECO:0007669"/>
    <property type="project" value="UniProtKB-KW"/>
</dbReference>
<keyword evidence="13" id="KW-1185">Reference proteome</keyword>
<feature type="region of interest" description="Disordered" evidence="10">
    <location>
        <begin position="1"/>
        <end position="47"/>
    </location>
</feature>
<organism evidence="12 13">
    <name type="scientific">Rhododendron simsii</name>
    <name type="common">Sims's rhododendron</name>
    <dbReference type="NCBI Taxonomy" id="118357"/>
    <lineage>
        <taxon>Eukaryota</taxon>
        <taxon>Viridiplantae</taxon>
        <taxon>Streptophyta</taxon>
        <taxon>Embryophyta</taxon>
        <taxon>Tracheophyta</taxon>
        <taxon>Spermatophyta</taxon>
        <taxon>Magnoliopsida</taxon>
        <taxon>eudicotyledons</taxon>
        <taxon>Gunneridae</taxon>
        <taxon>Pentapetalae</taxon>
        <taxon>asterids</taxon>
        <taxon>Ericales</taxon>
        <taxon>Ericaceae</taxon>
        <taxon>Ericoideae</taxon>
        <taxon>Rhodoreae</taxon>
        <taxon>Rhododendron</taxon>
    </lineage>
</organism>
<dbReference type="Gene3D" id="3.30.730.10">
    <property type="entry name" value="AP2/ERF domain"/>
    <property type="match status" value="1"/>
</dbReference>
<keyword evidence="2" id="KW-0611">Plant defense</keyword>
<evidence type="ECO:0000259" key="11">
    <source>
        <dbReference type="PROSITE" id="PS51032"/>
    </source>
</evidence>
<dbReference type="SUPFAM" id="SSF54171">
    <property type="entry name" value="DNA-binding domain"/>
    <property type="match status" value="1"/>
</dbReference>
<evidence type="ECO:0000256" key="2">
    <source>
        <dbReference type="ARBA" id="ARBA00022821"/>
    </source>
</evidence>
<evidence type="ECO:0000256" key="1">
    <source>
        <dbReference type="ARBA" id="ARBA00004123"/>
    </source>
</evidence>
<evidence type="ECO:0000256" key="8">
    <source>
        <dbReference type="ARBA" id="ARBA00023242"/>
    </source>
</evidence>